<protein>
    <recommendedName>
        <fullName evidence="2 3">Single-stranded DNA-binding protein</fullName>
        <shortName evidence="2">SSB</shortName>
    </recommendedName>
</protein>
<dbReference type="Proteomes" id="UP000248066">
    <property type="component" value="Unassembled WGS sequence"/>
</dbReference>
<dbReference type="PROSITE" id="PS50935">
    <property type="entry name" value="SSB"/>
    <property type="match status" value="1"/>
</dbReference>
<dbReference type="Gene3D" id="2.40.50.140">
    <property type="entry name" value="Nucleic acid-binding proteins"/>
    <property type="match status" value="1"/>
</dbReference>
<dbReference type="EMBL" id="PDOF01000003">
    <property type="protein sequence ID" value="PYZ95835.1"/>
    <property type="molecule type" value="Genomic_DNA"/>
</dbReference>
<evidence type="ECO:0000256" key="4">
    <source>
        <dbReference type="SAM" id="MobiDB-lite"/>
    </source>
</evidence>
<evidence type="ECO:0000313" key="6">
    <source>
        <dbReference type="Proteomes" id="UP000248066"/>
    </source>
</evidence>
<evidence type="ECO:0000256" key="1">
    <source>
        <dbReference type="ARBA" id="ARBA00023125"/>
    </source>
</evidence>
<dbReference type="OrthoDB" id="9809878at2"/>
<evidence type="ECO:0000256" key="3">
    <source>
        <dbReference type="PIRNR" id="PIRNR002070"/>
    </source>
</evidence>
<sequence length="130" mass="14560">MLNQVSLVGRLARDPELYFTKGGVALSKFTVAVQRNYRNPDGEYDADFVPCVMWKGSAERLTSVCGKGSMISVNGRLQTSSYTNTENRKIYKMDMIAEAVHFLQIKPPELSTLKKQDEDEKPEPAHSSIS</sequence>
<dbReference type="PIRSF" id="PIRSF002070">
    <property type="entry name" value="SSB"/>
    <property type="match status" value="1"/>
</dbReference>
<name>A0A2W0HEU7_9BACI</name>
<feature type="compositionally biased region" description="Basic and acidic residues" evidence="4">
    <location>
        <begin position="112"/>
        <end position="124"/>
    </location>
</feature>
<keyword evidence="1 2" id="KW-0238">DNA-binding</keyword>
<organism evidence="5 6">
    <name type="scientific">Alteribacter lacisalsi</name>
    <dbReference type="NCBI Taxonomy" id="2045244"/>
    <lineage>
        <taxon>Bacteria</taxon>
        <taxon>Bacillati</taxon>
        <taxon>Bacillota</taxon>
        <taxon>Bacilli</taxon>
        <taxon>Bacillales</taxon>
        <taxon>Bacillaceae</taxon>
        <taxon>Alteribacter</taxon>
    </lineage>
</organism>
<evidence type="ECO:0000256" key="2">
    <source>
        <dbReference type="HAMAP-Rule" id="MF_00984"/>
    </source>
</evidence>
<dbReference type="RefSeq" id="WP_110521112.1">
    <property type="nucleotide sequence ID" value="NZ_PDOF01000003.1"/>
</dbReference>
<dbReference type="NCBIfam" id="TIGR00621">
    <property type="entry name" value="ssb"/>
    <property type="match status" value="1"/>
</dbReference>
<accession>A0A2W0HEU7</accession>
<dbReference type="HAMAP" id="MF_00984">
    <property type="entry name" value="SSB"/>
    <property type="match status" value="1"/>
</dbReference>
<comment type="caution">
    <text evidence="2">Lacks conserved residue(s) required for the propagation of feature annotation.</text>
</comment>
<evidence type="ECO:0000313" key="5">
    <source>
        <dbReference type="EMBL" id="PYZ95835.1"/>
    </source>
</evidence>
<dbReference type="CDD" id="cd04496">
    <property type="entry name" value="SSB_OBF"/>
    <property type="match status" value="1"/>
</dbReference>
<feature type="region of interest" description="Disordered" evidence="4">
    <location>
        <begin position="110"/>
        <end position="130"/>
    </location>
</feature>
<dbReference type="InterPro" id="IPR011344">
    <property type="entry name" value="ssDNA-bd"/>
</dbReference>
<dbReference type="PANTHER" id="PTHR10302">
    <property type="entry name" value="SINGLE-STRANDED DNA-BINDING PROTEIN"/>
    <property type="match status" value="1"/>
</dbReference>
<keyword evidence="6" id="KW-1185">Reference proteome</keyword>
<dbReference type="PANTHER" id="PTHR10302:SF27">
    <property type="entry name" value="SINGLE-STRANDED DNA-BINDING PROTEIN"/>
    <property type="match status" value="1"/>
</dbReference>
<reference evidence="5 6" key="1">
    <citation type="submission" date="2017-10" db="EMBL/GenBank/DDBJ databases">
        <title>Bacillus sp. nov., a halophilic bacterium isolated from a Yangshapao Lake.</title>
        <authorList>
            <person name="Wang H."/>
        </authorList>
    </citation>
    <scope>NUCLEOTIDE SEQUENCE [LARGE SCALE GENOMIC DNA]</scope>
    <source>
        <strain evidence="5 6">YSP-3</strain>
    </source>
</reference>
<dbReference type="InterPro" id="IPR000424">
    <property type="entry name" value="Primosome_PriB/ssb"/>
</dbReference>
<dbReference type="AlphaFoldDB" id="A0A2W0HEU7"/>
<dbReference type="GO" id="GO:0009295">
    <property type="term" value="C:nucleoid"/>
    <property type="evidence" value="ECO:0007669"/>
    <property type="project" value="TreeGrafter"/>
</dbReference>
<dbReference type="GO" id="GO:0006260">
    <property type="term" value="P:DNA replication"/>
    <property type="evidence" value="ECO:0007669"/>
    <property type="project" value="InterPro"/>
</dbReference>
<comment type="caution">
    <text evidence="5">The sequence shown here is derived from an EMBL/GenBank/DDBJ whole genome shotgun (WGS) entry which is preliminary data.</text>
</comment>
<dbReference type="SUPFAM" id="SSF50249">
    <property type="entry name" value="Nucleic acid-binding proteins"/>
    <property type="match status" value="1"/>
</dbReference>
<dbReference type="InterPro" id="IPR012340">
    <property type="entry name" value="NA-bd_OB-fold"/>
</dbReference>
<proteinExistence type="inferred from homology"/>
<dbReference type="GO" id="GO:0003697">
    <property type="term" value="F:single-stranded DNA binding"/>
    <property type="evidence" value="ECO:0007669"/>
    <property type="project" value="UniProtKB-UniRule"/>
</dbReference>
<gene>
    <name evidence="5" type="ORF">CR205_15745</name>
</gene>
<comment type="subunit">
    <text evidence="2">Homotetramer.</text>
</comment>
<dbReference type="Pfam" id="PF00436">
    <property type="entry name" value="SSB"/>
    <property type="match status" value="1"/>
</dbReference>